<accession>A0ABQ7IHI7</accession>
<keyword evidence="1" id="KW-1133">Transmembrane helix</keyword>
<organism evidence="2 3">
    <name type="scientific">Botrytis deweyae</name>
    <dbReference type="NCBI Taxonomy" id="2478750"/>
    <lineage>
        <taxon>Eukaryota</taxon>
        <taxon>Fungi</taxon>
        <taxon>Dikarya</taxon>
        <taxon>Ascomycota</taxon>
        <taxon>Pezizomycotina</taxon>
        <taxon>Leotiomycetes</taxon>
        <taxon>Helotiales</taxon>
        <taxon>Sclerotiniaceae</taxon>
        <taxon>Botrytis</taxon>
    </lineage>
</organism>
<dbReference type="Proteomes" id="UP000783213">
    <property type="component" value="Unassembled WGS sequence"/>
</dbReference>
<feature type="transmembrane region" description="Helical" evidence="1">
    <location>
        <begin position="53"/>
        <end position="69"/>
    </location>
</feature>
<keyword evidence="1" id="KW-0812">Transmembrane</keyword>
<protein>
    <submittedName>
        <fullName evidence="2">Uncharacterized protein</fullName>
    </submittedName>
</protein>
<dbReference type="EMBL" id="RCSX01000017">
    <property type="protein sequence ID" value="KAF7924258.1"/>
    <property type="molecule type" value="Genomic_DNA"/>
</dbReference>
<keyword evidence="3" id="KW-1185">Reference proteome</keyword>
<feature type="transmembrane region" description="Helical" evidence="1">
    <location>
        <begin position="188"/>
        <end position="208"/>
    </location>
</feature>
<evidence type="ECO:0000313" key="3">
    <source>
        <dbReference type="Proteomes" id="UP000783213"/>
    </source>
</evidence>
<sequence>MKFPTIEPEDKFPRVPNALAFIIYRFLPIFCLTTFACWFFQRNSFFVSEWDTYWVHVAMLTATFSAIGARNNDRKGVKSCHDSILSKDFSPSEKLSQVRLLLESYDESRSPNFPFGFRRKSWTAERRKREIQLQKERFAYILSGSRQGIPNLTSVQEHIYLCSMWWVTSGLIVRVFRPEIRSWDHFLGYWTFGKIHHILYFICIVFLLSRFGLQHGVWTSWNVATLGPTAECVRYYCGSIDYERATESKRKELEWWIEGLLRDNSDSFALAEERRRIIIAPLQRMICEKKFCEGLTMAGRVRGCERRAICSDCESAHCCLSKSVKLQ</sequence>
<evidence type="ECO:0000256" key="1">
    <source>
        <dbReference type="SAM" id="Phobius"/>
    </source>
</evidence>
<keyword evidence="1" id="KW-0472">Membrane</keyword>
<dbReference type="GeneID" id="62234082"/>
<proteinExistence type="predicted"/>
<gene>
    <name evidence="2" type="ORF">EAE98_007309</name>
</gene>
<evidence type="ECO:0000313" key="2">
    <source>
        <dbReference type="EMBL" id="KAF7924258.1"/>
    </source>
</evidence>
<dbReference type="RefSeq" id="XP_038808582.1">
    <property type="nucleotide sequence ID" value="XM_038954932.1"/>
</dbReference>
<feature type="transmembrane region" description="Helical" evidence="1">
    <location>
        <begin position="21"/>
        <end position="41"/>
    </location>
</feature>
<name>A0ABQ7IHI7_9HELO</name>
<reference evidence="2 3" key="1">
    <citation type="journal article" date="2020" name="Genome Biol. Evol.">
        <title>Comparative genomics of Sclerotiniaceae.</title>
        <authorList>
            <person name="Valero Jimenez C.A."/>
            <person name="Steentjes M."/>
            <person name="Scholten O.E."/>
            <person name="Van Kan J.A.L."/>
        </authorList>
    </citation>
    <scope>NUCLEOTIDE SEQUENCE [LARGE SCALE GENOMIC DNA]</scope>
    <source>
        <strain evidence="2 3">B1</strain>
    </source>
</reference>
<comment type="caution">
    <text evidence="2">The sequence shown here is derived from an EMBL/GenBank/DDBJ whole genome shotgun (WGS) entry which is preliminary data.</text>
</comment>